<dbReference type="Proteomes" id="UP000708208">
    <property type="component" value="Unassembled WGS sequence"/>
</dbReference>
<keyword evidence="2" id="KW-1185">Reference proteome</keyword>
<organism evidence="1 2">
    <name type="scientific">Allacma fusca</name>
    <dbReference type="NCBI Taxonomy" id="39272"/>
    <lineage>
        <taxon>Eukaryota</taxon>
        <taxon>Metazoa</taxon>
        <taxon>Ecdysozoa</taxon>
        <taxon>Arthropoda</taxon>
        <taxon>Hexapoda</taxon>
        <taxon>Collembola</taxon>
        <taxon>Symphypleona</taxon>
        <taxon>Sminthuridae</taxon>
        <taxon>Allacma</taxon>
    </lineage>
</organism>
<name>A0A8J2KFF2_9HEXA</name>
<dbReference type="AlphaFoldDB" id="A0A8J2KFF2"/>
<dbReference type="EMBL" id="CAJVCH010121481">
    <property type="protein sequence ID" value="CAG7725410.1"/>
    <property type="molecule type" value="Genomic_DNA"/>
</dbReference>
<evidence type="ECO:0000313" key="1">
    <source>
        <dbReference type="EMBL" id="CAG7725410.1"/>
    </source>
</evidence>
<evidence type="ECO:0000313" key="2">
    <source>
        <dbReference type="Proteomes" id="UP000708208"/>
    </source>
</evidence>
<protein>
    <submittedName>
        <fullName evidence="1">Uncharacterized protein</fullName>
    </submittedName>
</protein>
<comment type="caution">
    <text evidence="1">The sequence shown here is derived from an EMBL/GenBank/DDBJ whole genome shotgun (WGS) entry which is preliminary data.</text>
</comment>
<accession>A0A8J2KFF2</accession>
<reference evidence="1" key="1">
    <citation type="submission" date="2021-06" db="EMBL/GenBank/DDBJ databases">
        <authorList>
            <person name="Hodson N. C."/>
            <person name="Mongue J. A."/>
            <person name="Jaron S. K."/>
        </authorList>
    </citation>
    <scope>NUCLEOTIDE SEQUENCE</scope>
</reference>
<gene>
    <name evidence="1" type="ORF">AFUS01_LOCUS14367</name>
</gene>
<proteinExistence type="predicted"/>
<sequence>MYVQLLFFEKVSHTVKDGVKNLGNSKTRNDFEAEIKILFKTLRELQLSIQNFNQLQRSIFCF</sequence>